<evidence type="ECO:0000259" key="3">
    <source>
        <dbReference type="PROSITE" id="PS50930"/>
    </source>
</evidence>
<evidence type="ECO:0000313" key="5">
    <source>
        <dbReference type="Proteomes" id="UP000219559"/>
    </source>
</evidence>
<dbReference type="PROSITE" id="PS50110">
    <property type="entry name" value="RESPONSE_REGULATORY"/>
    <property type="match status" value="1"/>
</dbReference>
<dbReference type="InterPro" id="IPR001789">
    <property type="entry name" value="Sig_transdc_resp-reg_receiver"/>
</dbReference>
<dbReference type="Pfam" id="PF00072">
    <property type="entry name" value="Response_reg"/>
    <property type="match status" value="1"/>
</dbReference>
<keyword evidence="5" id="KW-1185">Reference proteome</keyword>
<feature type="modified residue" description="4-aspartylphosphate" evidence="1">
    <location>
        <position position="56"/>
    </location>
</feature>
<organism evidence="4 5">
    <name type="scientific">Sediminicola luteus</name>
    <dbReference type="NCBI Taxonomy" id="319238"/>
    <lineage>
        <taxon>Bacteria</taxon>
        <taxon>Pseudomonadati</taxon>
        <taxon>Bacteroidota</taxon>
        <taxon>Flavobacteriia</taxon>
        <taxon>Flavobacteriales</taxon>
        <taxon>Flavobacteriaceae</taxon>
        <taxon>Sediminicola</taxon>
    </lineage>
</organism>
<keyword evidence="4" id="KW-0238">DNA-binding</keyword>
<dbReference type="InterPro" id="IPR011006">
    <property type="entry name" value="CheY-like_superfamily"/>
</dbReference>
<dbReference type="Pfam" id="PF04397">
    <property type="entry name" value="LytTR"/>
    <property type="match status" value="1"/>
</dbReference>
<keyword evidence="1" id="KW-0597">Phosphoprotein</keyword>
<dbReference type="Proteomes" id="UP000219559">
    <property type="component" value="Unassembled WGS sequence"/>
</dbReference>
<comment type="caution">
    <text evidence="4">The sequence shown here is derived from an EMBL/GenBank/DDBJ whole genome shotgun (WGS) entry which is preliminary data.</text>
</comment>
<dbReference type="InterPro" id="IPR007492">
    <property type="entry name" value="LytTR_DNA-bd_dom"/>
</dbReference>
<dbReference type="Gene3D" id="2.40.50.1020">
    <property type="entry name" value="LytTr DNA-binding domain"/>
    <property type="match status" value="1"/>
</dbReference>
<dbReference type="PROSITE" id="PS50930">
    <property type="entry name" value="HTH_LYTTR"/>
    <property type="match status" value="1"/>
</dbReference>
<dbReference type="PANTHER" id="PTHR37299:SF1">
    <property type="entry name" value="STAGE 0 SPORULATION PROTEIN A HOMOLOG"/>
    <property type="match status" value="1"/>
</dbReference>
<protein>
    <submittedName>
        <fullName evidence="4">DNA-binding response regulator</fullName>
    </submittedName>
</protein>
<name>A0A2A4G5M3_9FLAO</name>
<accession>A0A2A4G5M3</accession>
<evidence type="ECO:0000313" key="4">
    <source>
        <dbReference type="EMBL" id="PCE63264.1"/>
    </source>
</evidence>
<dbReference type="SUPFAM" id="SSF52172">
    <property type="entry name" value="CheY-like"/>
    <property type="match status" value="1"/>
</dbReference>
<dbReference type="GO" id="GO:0003677">
    <property type="term" value="F:DNA binding"/>
    <property type="evidence" value="ECO:0007669"/>
    <property type="project" value="UniProtKB-KW"/>
</dbReference>
<dbReference type="GO" id="GO:0000156">
    <property type="term" value="F:phosphorelay response regulator activity"/>
    <property type="evidence" value="ECO:0007669"/>
    <property type="project" value="InterPro"/>
</dbReference>
<gene>
    <name evidence="4" type="ORF">B7P33_13640</name>
</gene>
<reference evidence="4 5" key="1">
    <citation type="submission" date="2017-04" db="EMBL/GenBank/DDBJ databases">
        <title>A new member of the family Flavobacteriaceae isolated from ascidians.</title>
        <authorList>
            <person name="Chen L."/>
        </authorList>
    </citation>
    <scope>NUCLEOTIDE SEQUENCE [LARGE SCALE GENOMIC DNA]</scope>
    <source>
        <strain evidence="4 5">HQA918</strain>
    </source>
</reference>
<dbReference type="SMART" id="SM00448">
    <property type="entry name" value="REC"/>
    <property type="match status" value="1"/>
</dbReference>
<feature type="domain" description="HTH LytTR-type" evidence="3">
    <location>
        <begin position="142"/>
        <end position="243"/>
    </location>
</feature>
<dbReference type="OrthoDB" id="2168082at2"/>
<dbReference type="AlphaFoldDB" id="A0A2A4G5M3"/>
<feature type="domain" description="Response regulatory" evidence="2">
    <location>
        <begin position="4"/>
        <end position="117"/>
    </location>
</feature>
<sequence>MGLKAILIEDEVSGREILRNYIAKYCPEITLLGEAANITEGAELVRKHQPELVFLDVEMPYGNAFDFLELFPNRDFETIFVTAYDQYAKEALNQHAAYYLMKPISIDELIKGVAYVIDVKEKEKKLLEGTGVPTTIKATGKLRVPQQQGFKLLETSTILYAEADDNYTHLHLKEGKVLASKTLKYFEEALKGGAFVRVHKSYLVNINEITEYVKGKGGHIILSSGKQLQVSAGRKGELLSYFQ</sequence>
<proteinExistence type="predicted"/>
<dbReference type="PANTHER" id="PTHR37299">
    <property type="entry name" value="TRANSCRIPTIONAL REGULATOR-RELATED"/>
    <property type="match status" value="1"/>
</dbReference>
<evidence type="ECO:0000259" key="2">
    <source>
        <dbReference type="PROSITE" id="PS50110"/>
    </source>
</evidence>
<dbReference type="InterPro" id="IPR046947">
    <property type="entry name" value="LytR-like"/>
</dbReference>
<dbReference type="EMBL" id="NBWU01000005">
    <property type="protein sequence ID" value="PCE63264.1"/>
    <property type="molecule type" value="Genomic_DNA"/>
</dbReference>
<dbReference type="Gene3D" id="3.40.50.2300">
    <property type="match status" value="1"/>
</dbReference>
<dbReference type="RefSeq" id="WP_097443219.1">
    <property type="nucleotide sequence ID" value="NZ_NBWU01000005.1"/>
</dbReference>
<evidence type="ECO:0000256" key="1">
    <source>
        <dbReference type="PROSITE-ProRule" id="PRU00169"/>
    </source>
</evidence>
<dbReference type="SMART" id="SM00850">
    <property type="entry name" value="LytTR"/>
    <property type="match status" value="1"/>
</dbReference>